<sequence length="136" mass="14704">MPLPSSSFSFTIWMPKPSPPTASSPSLSSSFASHRLPVSMPLYVIRSPVVVRCTQSPSRSMSLSSSRSRAGVLSVKPAFLRPPQASCQSPKDMASTSYRPGLNQATHASAFFLTKSCSHIRVVLDLSRSVYVSRAE</sequence>
<dbReference type="EMBL" id="CM002928">
    <property type="protein sequence ID" value="KGN44017.1"/>
    <property type="molecule type" value="Genomic_DNA"/>
</dbReference>
<name>A0A0A0K6X2_CUCSA</name>
<reference evidence="1 2" key="2">
    <citation type="journal article" date="2009" name="PLoS ONE">
        <title>An integrated genetic and cytogenetic map of the cucumber genome.</title>
        <authorList>
            <person name="Ren Y."/>
            <person name="Zhang Z."/>
            <person name="Liu J."/>
            <person name="Staub J.E."/>
            <person name="Han Y."/>
            <person name="Cheng Z."/>
            <person name="Li X."/>
            <person name="Lu J."/>
            <person name="Miao H."/>
            <person name="Kang H."/>
            <person name="Xie B."/>
            <person name="Gu X."/>
            <person name="Wang X."/>
            <person name="Du Y."/>
            <person name="Jin W."/>
            <person name="Huang S."/>
        </authorList>
    </citation>
    <scope>NUCLEOTIDE SEQUENCE [LARGE SCALE GENOMIC DNA]</scope>
    <source>
        <strain evidence="2">cv. 9930</strain>
    </source>
</reference>
<evidence type="ECO:0000313" key="2">
    <source>
        <dbReference type="Proteomes" id="UP000029981"/>
    </source>
</evidence>
<protein>
    <submittedName>
        <fullName evidence="1">Uncharacterized protein</fullName>
    </submittedName>
</protein>
<dbReference type="Gramene" id="KGN44017">
    <property type="protein sequence ID" value="KGN44017"/>
    <property type="gene ID" value="Csa_7G104790"/>
</dbReference>
<gene>
    <name evidence="1" type="ORF">Csa_7G104790</name>
</gene>
<reference evidence="1 2" key="3">
    <citation type="journal article" date="2010" name="BMC Genomics">
        <title>Transcriptome sequencing and comparative analysis of cucumber flowers with different sex types.</title>
        <authorList>
            <person name="Guo S."/>
            <person name="Zheng Y."/>
            <person name="Joung J.G."/>
            <person name="Liu S."/>
            <person name="Zhang Z."/>
            <person name="Crasta O.R."/>
            <person name="Sobral B.W."/>
            <person name="Xu Y."/>
            <person name="Huang S."/>
            <person name="Fei Z."/>
        </authorList>
    </citation>
    <scope>NUCLEOTIDE SEQUENCE [LARGE SCALE GENOMIC DNA]</scope>
    <source>
        <strain evidence="2">cv. 9930</strain>
    </source>
</reference>
<keyword evidence="2" id="KW-1185">Reference proteome</keyword>
<evidence type="ECO:0000313" key="1">
    <source>
        <dbReference type="EMBL" id="KGN44017.1"/>
    </source>
</evidence>
<reference evidence="1 2" key="1">
    <citation type="journal article" date="2009" name="Nat. Genet.">
        <title>The genome of the cucumber, Cucumis sativus L.</title>
        <authorList>
            <person name="Huang S."/>
            <person name="Li R."/>
            <person name="Zhang Z."/>
            <person name="Li L."/>
            <person name="Gu X."/>
            <person name="Fan W."/>
            <person name="Lucas W.J."/>
            <person name="Wang X."/>
            <person name="Xie B."/>
            <person name="Ni P."/>
            <person name="Ren Y."/>
            <person name="Zhu H."/>
            <person name="Li J."/>
            <person name="Lin K."/>
            <person name="Jin W."/>
            <person name="Fei Z."/>
            <person name="Li G."/>
            <person name="Staub J."/>
            <person name="Kilian A."/>
            <person name="van der Vossen E.A."/>
            <person name="Wu Y."/>
            <person name="Guo J."/>
            <person name="He J."/>
            <person name="Jia Z."/>
            <person name="Ren Y."/>
            <person name="Tian G."/>
            <person name="Lu Y."/>
            <person name="Ruan J."/>
            <person name="Qian W."/>
            <person name="Wang M."/>
            <person name="Huang Q."/>
            <person name="Li B."/>
            <person name="Xuan Z."/>
            <person name="Cao J."/>
            <person name="Asan"/>
            <person name="Wu Z."/>
            <person name="Zhang J."/>
            <person name="Cai Q."/>
            <person name="Bai Y."/>
            <person name="Zhao B."/>
            <person name="Han Y."/>
            <person name="Li Y."/>
            <person name="Li X."/>
            <person name="Wang S."/>
            <person name="Shi Q."/>
            <person name="Liu S."/>
            <person name="Cho W.K."/>
            <person name="Kim J.Y."/>
            <person name="Xu Y."/>
            <person name="Heller-Uszynska K."/>
            <person name="Miao H."/>
            <person name="Cheng Z."/>
            <person name="Zhang S."/>
            <person name="Wu J."/>
            <person name="Yang Y."/>
            <person name="Kang H."/>
            <person name="Li M."/>
            <person name="Liang H."/>
            <person name="Ren X."/>
            <person name="Shi Z."/>
            <person name="Wen M."/>
            <person name="Jian M."/>
            <person name="Yang H."/>
            <person name="Zhang G."/>
            <person name="Yang Z."/>
            <person name="Chen R."/>
            <person name="Liu S."/>
            <person name="Li J."/>
            <person name="Ma L."/>
            <person name="Liu H."/>
            <person name="Zhou Y."/>
            <person name="Zhao J."/>
            <person name="Fang X."/>
            <person name="Li G."/>
            <person name="Fang L."/>
            <person name="Li Y."/>
            <person name="Liu D."/>
            <person name="Zheng H."/>
            <person name="Zhang Y."/>
            <person name="Qin N."/>
            <person name="Li Z."/>
            <person name="Yang G."/>
            <person name="Yang S."/>
            <person name="Bolund L."/>
            <person name="Kristiansen K."/>
            <person name="Zheng H."/>
            <person name="Li S."/>
            <person name="Zhang X."/>
            <person name="Yang H."/>
            <person name="Wang J."/>
            <person name="Sun R."/>
            <person name="Zhang B."/>
            <person name="Jiang S."/>
            <person name="Wang J."/>
            <person name="Du Y."/>
            <person name="Li S."/>
        </authorList>
    </citation>
    <scope>NUCLEOTIDE SEQUENCE [LARGE SCALE GENOMIC DNA]</scope>
    <source>
        <strain evidence="2">cv. 9930</strain>
    </source>
</reference>
<reference evidence="1 2" key="4">
    <citation type="journal article" date="2011" name="BMC Genomics">
        <title>RNA-Seq improves annotation of protein-coding genes in the cucumber genome.</title>
        <authorList>
            <person name="Li Z."/>
            <person name="Zhang Z."/>
            <person name="Yan P."/>
            <person name="Huang S."/>
            <person name="Fei Z."/>
            <person name="Lin K."/>
        </authorList>
    </citation>
    <scope>NUCLEOTIDE SEQUENCE [LARGE SCALE GENOMIC DNA]</scope>
    <source>
        <strain evidence="2">cv. 9930</strain>
    </source>
</reference>
<dbReference type="Proteomes" id="UP000029981">
    <property type="component" value="Chromosome 7"/>
</dbReference>
<dbReference type="AlphaFoldDB" id="A0A0A0K6X2"/>
<proteinExistence type="predicted"/>
<accession>A0A0A0K6X2</accession>
<organism evidence="1 2">
    <name type="scientific">Cucumis sativus</name>
    <name type="common">Cucumber</name>
    <dbReference type="NCBI Taxonomy" id="3659"/>
    <lineage>
        <taxon>Eukaryota</taxon>
        <taxon>Viridiplantae</taxon>
        <taxon>Streptophyta</taxon>
        <taxon>Embryophyta</taxon>
        <taxon>Tracheophyta</taxon>
        <taxon>Spermatophyta</taxon>
        <taxon>Magnoliopsida</taxon>
        <taxon>eudicotyledons</taxon>
        <taxon>Gunneridae</taxon>
        <taxon>Pentapetalae</taxon>
        <taxon>rosids</taxon>
        <taxon>fabids</taxon>
        <taxon>Cucurbitales</taxon>
        <taxon>Cucurbitaceae</taxon>
        <taxon>Benincaseae</taxon>
        <taxon>Cucumis</taxon>
    </lineage>
</organism>